<dbReference type="RefSeq" id="WP_138696217.1">
    <property type="nucleotide sequence ID" value="NZ_JBHSAZ010000046.1"/>
</dbReference>
<name>A0A5S4FWC8_9ACTN</name>
<dbReference type="SMART" id="SM00530">
    <property type="entry name" value="HTH_XRE"/>
    <property type="match status" value="1"/>
</dbReference>
<reference evidence="3 4" key="1">
    <citation type="submission" date="2019-05" db="EMBL/GenBank/DDBJ databases">
        <title>Draft genome sequence of Nonomuraea zeae DSM 100528.</title>
        <authorList>
            <person name="Saricaoglu S."/>
            <person name="Isik K."/>
        </authorList>
    </citation>
    <scope>NUCLEOTIDE SEQUENCE [LARGE SCALE GENOMIC DNA]</scope>
    <source>
        <strain evidence="3 4">DSM 100528</strain>
    </source>
</reference>
<dbReference type="GO" id="GO:0003700">
    <property type="term" value="F:DNA-binding transcription factor activity"/>
    <property type="evidence" value="ECO:0007669"/>
    <property type="project" value="TreeGrafter"/>
</dbReference>
<dbReference type="Gene3D" id="2.60.120.10">
    <property type="entry name" value="Jelly Rolls"/>
    <property type="match status" value="1"/>
</dbReference>
<organism evidence="3 4">
    <name type="scientific">Nonomuraea zeae</name>
    <dbReference type="NCBI Taxonomy" id="1642303"/>
    <lineage>
        <taxon>Bacteria</taxon>
        <taxon>Bacillati</taxon>
        <taxon>Actinomycetota</taxon>
        <taxon>Actinomycetes</taxon>
        <taxon>Streptosporangiales</taxon>
        <taxon>Streptosporangiaceae</taxon>
        <taxon>Nonomuraea</taxon>
    </lineage>
</organism>
<proteinExistence type="predicted"/>
<dbReference type="GO" id="GO:0003677">
    <property type="term" value="F:DNA binding"/>
    <property type="evidence" value="ECO:0007669"/>
    <property type="project" value="UniProtKB-KW"/>
</dbReference>
<evidence type="ECO:0000313" key="4">
    <source>
        <dbReference type="Proteomes" id="UP000306628"/>
    </source>
</evidence>
<dbReference type="PANTHER" id="PTHR46797:SF1">
    <property type="entry name" value="METHYLPHOSPHONATE SYNTHASE"/>
    <property type="match status" value="1"/>
</dbReference>
<protein>
    <submittedName>
        <fullName evidence="3">Helix-turn-helix domain-containing protein</fullName>
    </submittedName>
</protein>
<dbReference type="InterPro" id="IPR001387">
    <property type="entry name" value="Cro/C1-type_HTH"/>
</dbReference>
<dbReference type="SUPFAM" id="SSF51182">
    <property type="entry name" value="RmlC-like cupins"/>
    <property type="match status" value="1"/>
</dbReference>
<gene>
    <name evidence="3" type="ORF">ETD85_46275</name>
</gene>
<dbReference type="InterPro" id="IPR014710">
    <property type="entry name" value="RmlC-like_jellyroll"/>
</dbReference>
<dbReference type="InterPro" id="IPR011051">
    <property type="entry name" value="RmlC_Cupin_sf"/>
</dbReference>
<evidence type="ECO:0000313" key="3">
    <source>
        <dbReference type="EMBL" id="TMR24644.1"/>
    </source>
</evidence>
<dbReference type="Proteomes" id="UP000306628">
    <property type="component" value="Unassembled WGS sequence"/>
</dbReference>
<accession>A0A5S4FWC8</accession>
<dbReference type="InterPro" id="IPR010982">
    <property type="entry name" value="Lambda_DNA-bd_dom_sf"/>
</dbReference>
<dbReference type="PANTHER" id="PTHR46797">
    <property type="entry name" value="HTH-TYPE TRANSCRIPTIONAL REGULATOR"/>
    <property type="match status" value="1"/>
</dbReference>
<dbReference type="CDD" id="cd00093">
    <property type="entry name" value="HTH_XRE"/>
    <property type="match status" value="1"/>
</dbReference>
<dbReference type="Gene3D" id="1.10.260.40">
    <property type="entry name" value="lambda repressor-like DNA-binding domains"/>
    <property type="match status" value="1"/>
</dbReference>
<dbReference type="AlphaFoldDB" id="A0A5S4FWC8"/>
<comment type="caution">
    <text evidence="3">The sequence shown here is derived from an EMBL/GenBank/DDBJ whole genome shotgun (WGS) entry which is preliminary data.</text>
</comment>
<dbReference type="GO" id="GO:0005829">
    <property type="term" value="C:cytosol"/>
    <property type="evidence" value="ECO:0007669"/>
    <property type="project" value="TreeGrafter"/>
</dbReference>
<dbReference type="OrthoDB" id="5584941at2"/>
<dbReference type="EMBL" id="VCKX01000237">
    <property type="protein sequence ID" value="TMR24644.1"/>
    <property type="molecule type" value="Genomic_DNA"/>
</dbReference>
<evidence type="ECO:0000259" key="2">
    <source>
        <dbReference type="PROSITE" id="PS50943"/>
    </source>
</evidence>
<evidence type="ECO:0000256" key="1">
    <source>
        <dbReference type="ARBA" id="ARBA00023125"/>
    </source>
</evidence>
<dbReference type="CDD" id="cd02209">
    <property type="entry name" value="cupin_XRE_C"/>
    <property type="match status" value="1"/>
</dbReference>
<dbReference type="PROSITE" id="PS50943">
    <property type="entry name" value="HTH_CROC1"/>
    <property type="match status" value="1"/>
</dbReference>
<keyword evidence="1" id="KW-0238">DNA-binding</keyword>
<dbReference type="Pfam" id="PF01381">
    <property type="entry name" value="HTH_3"/>
    <property type="match status" value="1"/>
</dbReference>
<dbReference type="InterPro" id="IPR050807">
    <property type="entry name" value="TransReg_Diox_bact_type"/>
</dbReference>
<keyword evidence="4" id="KW-1185">Reference proteome</keyword>
<feature type="domain" description="HTH cro/C1-type" evidence="2">
    <location>
        <begin position="11"/>
        <end position="65"/>
    </location>
</feature>
<dbReference type="SUPFAM" id="SSF47413">
    <property type="entry name" value="lambda repressor-like DNA-binding domains"/>
    <property type="match status" value="1"/>
</dbReference>
<sequence length="181" mass="19252">MDLTQVVGQNVHRLRTAAGISLADLASASGISKTTLHGIEQGQGNPTLSTLWALATALKASLGELLETPASAVEVVRAGDRRPQVESDTVSARLLHRIRLRGTVEVYDIAISQNTQHSDAHLPGVEECLVLTCGRVTTGPADSLTDLAEGDSIRFDAARPHQYQGHAAHNRAVLLMVHPDS</sequence>